<feature type="region of interest" description="Disordered" evidence="1">
    <location>
        <begin position="153"/>
        <end position="188"/>
    </location>
</feature>
<dbReference type="AlphaFoldDB" id="A0A261FEU2"/>
<keyword evidence="3" id="KW-1185">Reference proteome</keyword>
<name>A0A261FEU2_9BIFI</name>
<evidence type="ECO:0000313" key="2">
    <source>
        <dbReference type="EMBL" id="OZG57396.1"/>
    </source>
</evidence>
<feature type="compositionally biased region" description="Polar residues" evidence="1">
    <location>
        <begin position="174"/>
        <end position="188"/>
    </location>
</feature>
<sequence>MTHPAIAVNIGSNVSTLRSRKDLSMDIVVAKMNLMGYRWTRTTLINIEHGDRKLQATEAYDLLTALGYNPPVDLPLLYNTVEQTEIDDVMDECQRRAVTLQDSWNQYLHSSQYAAERIHKHEESDGISKRQGEELLHRLSSWEDSLKDAIEERRPENGAHLITWQPYRHRDGNATDSDNSQKPPVQEQ</sequence>
<protein>
    <recommendedName>
        <fullName evidence="4">XRE family transcriptional regulator</fullName>
    </recommendedName>
</protein>
<proteinExistence type="predicted"/>
<evidence type="ECO:0000256" key="1">
    <source>
        <dbReference type="SAM" id="MobiDB-lite"/>
    </source>
</evidence>
<evidence type="ECO:0000313" key="3">
    <source>
        <dbReference type="Proteomes" id="UP000216444"/>
    </source>
</evidence>
<evidence type="ECO:0008006" key="4">
    <source>
        <dbReference type="Google" id="ProtNLM"/>
    </source>
</evidence>
<reference evidence="2 3" key="1">
    <citation type="journal article" date="2017" name="BMC Genomics">
        <title>Comparative genomic and phylogenomic analyses of the Bifidobacteriaceae family.</title>
        <authorList>
            <person name="Lugli G.A."/>
            <person name="Milani C."/>
            <person name="Turroni F."/>
            <person name="Duranti S."/>
            <person name="Mancabelli L."/>
            <person name="Mangifesta M."/>
            <person name="Ferrario C."/>
            <person name="Modesto M."/>
            <person name="Mattarelli P."/>
            <person name="Jiri K."/>
            <person name="van Sinderen D."/>
            <person name="Ventura M."/>
        </authorList>
    </citation>
    <scope>NUCLEOTIDE SEQUENCE [LARGE SCALE GENOMIC DNA]</scope>
    <source>
        <strain evidence="2 3">DSM 100201</strain>
    </source>
</reference>
<gene>
    <name evidence="2" type="ORF">BTIS_1490</name>
</gene>
<dbReference type="Proteomes" id="UP000216444">
    <property type="component" value="Unassembled WGS sequence"/>
</dbReference>
<accession>A0A261FEU2</accession>
<comment type="caution">
    <text evidence="2">The sequence shown here is derived from an EMBL/GenBank/DDBJ whole genome shotgun (WGS) entry which is preliminary data.</text>
</comment>
<dbReference type="EMBL" id="MWWV01000009">
    <property type="protein sequence ID" value="OZG57396.1"/>
    <property type="molecule type" value="Genomic_DNA"/>
</dbReference>
<organism evidence="2 3">
    <name type="scientific">Bifidobacterium tissieri</name>
    <dbReference type="NCBI Taxonomy" id="1630162"/>
    <lineage>
        <taxon>Bacteria</taxon>
        <taxon>Bacillati</taxon>
        <taxon>Actinomycetota</taxon>
        <taxon>Actinomycetes</taxon>
        <taxon>Bifidobacteriales</taxon>
        <taxon>Bifidobacteriaceae</taxon>
        <taxon>Bifidobacterium</taxon>
    </lineage>
</organism>